<dbReference type="Proteomes" id="UP000479710">
    <property type="component" value="Unassembled WGS sequence"/>
</dbReference>
<reference evidence="1 2" key="1">
    <citation type="submission" date="2019-11" db="EMBL/GenBank/DDBJ databases">
        <title>Whole genome sequence of Oryza granulata.</title>
        <authorList>
            <person name="Li W."/>
        </authorList>
    </citation>
    <scope>NUCLEOTIDE SEQUENCE [LARGE SCALE GENOMIC DNA]</scope>
    <source>
        <strain evidence="2">cv. Menghai</strain>
        <tissue evidence="1">Leaf</tissue>
    </source>
</reference>
<name>A0A6G1DM81_9ORYZ</name>
<comment type="caution">
    <text evidence="1">The sequence shown here is derived from an EMBL/GenBank/DDBJ whole genome shotgun (WGS) entry which is preliminary data.</text>
</comment>
<accession>A0A6G1DM81</accession>
<dbReference type="AlphaFoldDB" id="A0A6G1DM81"/>
<keyword evidence="2" id="KW-1185">Reference proteome</keyword>
<gene>
    <name evidence="1" type="ORF">E2562_020367</name>
</gene>
<evidence type="ECO:0000313" key="2">
    <source>
        <dbReference type="Proteomes" id="UP000479710"/>
    </source>
</evidence>
<protein>
    <submittedName>
        <fullName evidence="1">Uncharacterized protein</fullName>
    </submittedName>
</protein>
<dbReference type="EMBL" id="SPHZ02000006">
    <property type="protein sequence ID" value="KAF0913204.1"/>
    <property type="molecule type" value="Genomic_DNA"/>
</dbReference>
<evidence type="ECO:0000313" key="1">
    <source>
        <dbReference type="EMBL" id="KAF0913204.1"/>
    </source>
</evidence>
<organism evidence="1 2">
    <name type="scientific">Oryza meyeriana var. granulata</name>
    <dbReference type="NCBI Taxonomy" id="110450"/>
    <lineage>
        <taxon>Eukaryota</taxon>
        <taxon>Viridiplantae</taxon>
        <taxon>Streptophyta</taxon>
        <taxon>Embryophyta</taxon>
        <taxon>Tracheophyta</taxon>
        <taxon>Spermatophyta</taxon>
        <taxon>Magnoliopsida</taxon>
        <taxon>Liliopsida</taxon>
        <taxon>Poales</taxon>
        <taxon>Poaceae</taxon>
        <taxon>BOP clade</taxon>
        <taxon>Oryzoideae</taxon>
        <taxon>Oryzeae</taxon>
        <taxon>Oryzinae</taxon>
        <taxon>Oryza</taxon>
        <taxon>Oryza meyeriana</taxon>
    </lineage>
</organism>
<sequence>MDHGAVKAEFELKRTTGKKAVQVELVLELRGDAKLELDWDARWPRKILFGATLLWLLIPPQASGAVPIHQCDPSSVPESEMIGGGWIYEARSG</sequence>
<proteinExistence type="predicted"/>